<keyword evidence="3" id="KW-1185">Reference proteome</keyword>
<gene>
    <name evidence="2" type="ORF">ETSY1_20620</name>
</gene>
<keyword evidence="1" id="KW-0808">Transferase</keyword>
<dbReference type="AlphaFoldDB" id="W4LIR0"/>
<accession>W4LIR0</accession>
<dbReference type="InterPro" id="IPR023606">
    <property type="entry name" value="CoA-Trfase_III_dom_1_sf"/>
</dbReference>
<evidence type="ECO:0008006" key="4">
    <source>
        <dbReference type="Google" id="ProtNLM"/>
    </source>
</evidence>
<reference evidence="2 3" key="1">
    <citation type="journal article" date="2014" name="Nature">
        <title>An environmental bacterial taxon with a large and distinct metabolic repertoire.</title>
        <authorList>
            <person name="Wilson M.C."/>
            <person name="Mori T."/>
            <person name="Ruckert C."/>
            <person name="Uria A.R."/>
            <person name="Helf M.J."/>
            <person name="Takada K."/>
            <person name="Gernert C."/>
            <person name="Steffens U.A."/>
            <person name="Heycke N."/>
            <person name="Schmitt S."/>
            <person name="Rinke C."/>
            <person name="Helfrich E.J."/>
            <person name="Brachmann A.O."/>
            <person name="Gurgui C."/>
            <person name="Wakimoto T."/>
            <person name="Kracht M."/>
            <person name="Crusemann M."/>
            <person name="Hentschel U."/>
            <person name="Abe I."/>
            <person name="Matsunaga S."/>
            <person name="Kalinowski J."/>
            <person name="Takeyama H."/>
            <person name="Piel J."/>
        </authorList>
    </citation>
    <scope>NUCLEOTIDE SEQUENCE [LARGE SCALE GENOMIC DNA]</scope>
    <source>
        <strain evidence="3">TSY1</strain>
    </source>
</reference>
<protein>
    <recommendedName>
        <fullName evidence="4">CoA transferase</fullName>
    </recommendedName>
</protein>
<sequence>MGDGGALQGVQVLDLSGEFGQFCGRLMGDHGADVIKVEPPEGDAVRRLGPFYEDVEDVDRSLYWHAMNTSKRSVTLNLETDKGRALLHRLLATTDIVVESYHPGTLARWGLDFDTLHAQYPSLIMASITPFGQTGPYRDYRATEMETLALGGFMSVCGDPDRPPTRVGQPQATVFSSINAYTGAMLAYYHRLRGGQGQHIDASMQEGATNIHYAQLIWNAYGMVAPRMGTTLMFGAGTAIPISYACKDGHVQAIPALSWETFIPWIDEHGMAGDLMSEEWQERLENLVTDWTQEHVDYAHDIVAKFVAGFTKKELYEAAIQRRQMLYPVQTVQDAREDRQLLDRQYFVDVDVPALGRALTYPGAPYRMSATPWRIDRPAPKLGEHNAAIYGDMLGLSEADLASLRQEGVIS</sequence>
<dbReference type="Pfam" id="PF02515">
    <property type="entry name" value="CoA_transf_3"/>
    <property type="match status" value="1"/>
</dbReference>
<proteinExistence type="predicted"/>
<comment type="caution">
    <text evidence="2">The sequence shown here is derived from an EMBL/GenBank/DDBJ whole genome shotgun (WGS) entry which is preliminary data.</text>
</comment>
<dbReference type="Gene3D" id="3.40.50.10540">
    <property type="entry name" value="Crotonobetainyl-coa:carnitine coa-transferase, domain 1"/>
    <property type="match status" value="1"/>
</dbReference>
<organism evidence="2 3">
    <name type="scientific">Entotheonella factor</name>
    <dbReference type="NCBI Taxonomy" id="1429438"/>
    <lineage>
        <taxon>Bacteria</taxon>
        <taxon>Pseudomonadati</taxon>
        <taxon>Nitrospinota/Tectimicrobiota group</taxon>
        <taxon>Candidatus Tectimicrobiota</taxon>
        <taxon>Candidatus Entotheonellia</taxon>
        <taxon>Candidatus Entotheonellales</taxon>
        <taxon>Candidatus Entotheonellaceae</taxon>
        <taxon>Candidatus Entotheonella</taxon>
    </lineage>
</organism>
<dbReference type="SUPFAM" id="SSF89796">
    <property type="entry name" value="CoA-transferase family III (CaiB/BaiF)"/>
    <property type="match status" value="1"/>
</dbReference>
<dbReference type="InterPro" id="IPR050509">
    <property type="entry name" value="CoA-transferase_III"/>
</dbReference>
<dbReference type="Proteomes" id="UP000019141">
    <property type="component" value="Unassembled WGS sequence"/>
</dbReference>
<dbReference type="EMBL" id="AZHW01000596">
    <property type="protein sequence ID" value="ETW97998.1"/>
    <property type="molecule type" value="Genomic_DNA"/>
</dbReference>
<dbReference type="HOGENOM" id="CLU_033975_2_3_7"/>
<dbReference type="PANTHER" id="PTHR48228:SF6">
    <property type="entry name" value="L-CARNITINE COA-TRANSFERASE"/>
    <property type="match status" value="1"/>
</dbReference>
<evidence type="ECO:0000313" key="3">
    <source>
        <dbReference type="Proteomes" id="UP000019141"/>
    </source>
</evidence>
<dbReference type="Gene3D" id="3.30.1540.10">
    <property type="entry name" value="formyl-coa transferase, domain 3"/>
    <property type="match status" value="1"/>
</dbReference>
<dbReference type="InterPro" id="IPR003673">
    <property type="entry name" value="CoA-Trfase_fam_III"/>
</dbReference>
<evidence type="ECO:0000256" key="1">
    <source>
        <dbReference type="ARBA" id="ARBA00022679"/>
    </source>
</evidence>
<evidence type="ECO:0000313" key="2">
    <source>
        <dbReference type="EMBL" id="ETW97998.1"/>
    </source>
</evidence>
<name>W4LIR0_ENTF1</name>
<dbReference type="InterPro" id="IPR044855">
    <property type="entry name" value="CoA-Trfase_III_dom3_sf"/>
</dbReference>
<dbReference type="PANTHER" id="PTHR48228">
    <property type="entry name" value="SUCCINYL-COA--D-CITRAMALATE COA-TRANSFERASE"/>
    <property type="match status" value="1"/>
</dbReference>
<dbReference type="GO" id="GO:0016740">
    <property type="term" value="F:transferase activity"/>
    <property type="evidence" value="ECO:0007669"/>
    <property type="project" value="UniProtKB-KW"/>
</dbReference>